<dbReference type="InterPro" id="IPR027363">
    <property type="entry name" value="M1Pi_N"/>
</dbReference>
<evidence type="ECO:0000256" key="6">
    <source>
        <dbReference type="HAMAP-Rule" id="MF_03119"/>
    </source>
</evidence>
<organism evidence="8 9">
    <name type="scientific">Dimargaris verticillata</name>
    <dbReference type="NCBI Taxonomy" id="2761393"/>
    <lineage>
        <taxon>Eukaryota</taxon>
        <taxon>Fungi</taxon>
        <taxon>Fungi incertae sedis</taxon>
        <taxon>Zoopagomycota</taxon>
        <taxon>Kickxellomycotina</taxon>
        <taxon>Dimargaritomycetes</taxon>
        <taxon>Dimargaritales</taxon>
        <taxon>Dimargaritaceae</taxon>
        <taxon>Dimargaris</taxon>
    </lineage>
</organism>
<dbReference type="Gene3D" id="1.20.120.420">
    <property type="entry name" value="translation initiation factor eif-2b, domain 1"/>
    <property type="match status" value="1"/>
</dbReference>
<dbReference type="GO" id="GO:0046523">
    <property type="term" value="F:S-methyl-5-thioribose-1-phosphate isomerase activity"/>
    <property type="evidence" value="ECO:0007669"/>
    <property type="project" value="UniProtKB-UniRule"/>
</dbReference>
<dbReference type="NCBIfam" id="NF004326">
    <property type="entry name" value="PRK05720.1"/>
    <property type="match status" value="1"/>
</dbReference>
<dbReference type="InterPro" id="IPR000649">
    <property type="entry name" value="IF-2B-related"/>
</dbReference>
<dbReference type="GO" id="GO:0005634">
    <property type="term" value="C:nucleus"/>
    <property type="evidence" value="ECO:0007669"/>
    <property type="project" value="UniProtKB-SubCell"/>
</dbReference>
<comment type="caution">
    <text evidence="8">The sequence shown here is derived from an EMBL/GenBank/DDBJ whole genome shotgun (WGS) entry which is preliminary data.</text>
</comment>
<evidence type="ECO:0000313" key="8">
    <source>
        <dbReference type="EMBL" id="KAJ1980423.1"/>
    </source>
</evidence>
<dbReference type="InterPro" id="IPR042529">
    <property type="entry name" value="IF_2B-like_C"/>
</dbReference>
<gene>
    <name evidence="6 8" type="primary">MRI1</name>
    <name evidence="8" type="ORF">H4R34_002457</name>
</gene>
<keyword evidence="5 6" id="KW-0539">Nucleus</keyword>
<keyword evidence="1 6" id="KW-0963">Cytoplasm</keyword>
<accession>A0A9W8B826</accession>
<keyword evidence="9" id="KW-1185">Reference proteome</keyword>
<dbReference type="EMBL" id="JANBQB010000169">
    <property type="protein sequence ID" value="KAJ1980423.1"/>
    <property type="molecule type" value="Genomic_DNA"/>
</dbReference>
<keyword evidence="3 6" id="KW-0486">Methionine biosynthesis</keyword>
<evidence type="ECO:0000256" key="5">
    <source>
        <dbReference type="ARBA" id="ARBA00023242"/>
    </source>
</evidence>
<feature type="site" description="Transition state stabilizer" evidence="6">
    <location>
        <position position="195"/>
    </location>
</feature>
<dbReference type="InterPro" id="IPR037171">
    <property type="entry name" value="NagB/RpiA_transferase-like"/>
</dbReference>
<evidence type="ECO:0000256" key="2">
    <source>
        <dbReference type="ARBA" id="ARBA00022605"/>
    </source>
</evidence>
<dbReference type="NCBIfam" id="TIGR00512">
    <property type="entry name" value="salvage_mtnA"/>
    <property type="match status" value="1"/>
</dbReference>
<name>A0A9W8B826_9FUNG</name>
<comment type="catalytic activity">
    <reaction evidence="6">
        <text>5-(methylsulfanyl)-alpha-D-ribose 1-phosphate = 5-(methylsulfanyl)-D-ribulose 1-phosphate</text>
        <dbReference type="Rhea" id="RHEA:19989"/>
        <dbReference type="ChEBI" id="CHEBI:58533"/>
        <dbReference type="ChEBI" id="CHEBI:58548"/>
        <dbReference type="EC" id="5.3.1.23"/>
    </reaction>
</comment>
<dbReference type="GO" id="GO:0019509">
    <property type="term" value="P:L-methionine salvage from methylthioadenosine"/>
    <property type="evidence" value="ECO:0007669"/>
    <property type="project" value="UniProtKB-UniRule"/>
</dbReference>
<dbReference type="EC" id="5.3.1.23" evidence="6"/>
<protein>
    <recommendedName>
        <fullName evidence="6">Methylthioribose-1-phosphate isomerase</fullName>
        <shortName evidence="6">M1Pi</shortName>
        <shortName evidence="6">MTR-1-P isomerase</shortName>
        <ecNumber evidence="6">5.3.1.23</ecNumber>
    </recommendedName>
    <alternativeName>
        <fullName evidence="6">S-methyl-5-thioribose-1-phosphate isomerase</fullName>
    </alternativeName>
    <alternativeName>
        <fullName evidence="6">Translation initiation factor eIF-2B subunit alpha/beta/delta-like protein</fullName>
    </alternativeName>
</protein>
<dbReference type="Pfam" id="PF01008">
    <property type="entry name" value="IF-2B"/>
    <property type="match status" value="1"/>
</dbReference>
<dbReference type="HAMAP" id="MF_01678">
    <property type="entry name" value="Salvage_MtnA"/>
    <property type="match status" value="1"/>
</dbReference>
<dbReference type="FunFam" id="1.20.120.420:FF:000003">
    <property type="entry name" value="Methylthioribose-1-phosphate isomerase"/>
    <property type="match status" value="1"/>
</dbReference>
<keyword evidence="4 6" id="KW-0413">Isomerase</keyword>
<comment type="subcellular location">
    <subcellularLocation>
        <location evidence="6">Cytoplasm</location>
    </subcellularLocation>
    <subcellularLocation>
        <location evidence="6">Nucleus</location>
    </subcellularLocation>
</comment>
<feature type="region of interest" description="Disordered" evidence="7">
    <location>
        <begin position="164"/>
        <end position="184"/>
    </location>
</feature>
<dbReference type="GO" id="GO:0005737">
    <property type="term" value="C:cytoplasm"/>
    <property type="evidence" value="ECO:0007669"/>
    <property type="project" value="UniProtKB-SubCell"/>
</dbReference>
<comment type="similarity">
    <text evidence="6">Belongs to the eIF-2B alpha/beta/delta subunits family. MtnA subfamily.</text>
</comment>
<evidence type="ECO:0000256" key="7">
    <source>
        <dbReference type="SAM" id="MobiDB-lite"/>
    </source>
</evidence>
<comment type="function">
    <text evidence="6">Catalyzes the interconversion of methylthioribose-1-phosphate (MTR-1-P) into methylthioribulose-1-phosphate (MTRu-1-P).</text>
</comment>
<keyword evidence="2 6" id="KW-0028">Amino-acid biosynthesis</keyword>
<dbReference type="OrthoDB" id="2461at2759"/>
<dbReference type="FunFam" id="3.40.50.10470:FF:000003">
    <property type="entry name" value="Methylthioribose-1-phosphate isomerase"/>
    <property type="match status" value="1"/>
</dbReference>
<proteinExistence type="inferred from homology"/>
<evidence type="ECO:0000313" key="9">
    <source>
        <dbReference type="Proteomes" id="UP001151582"/>
    </source>
</evidence>
<dbReference type="Proteomes" id="UP001151582">
    <property type="component" value="Unassembled WGS sequence"/>
</dbReference>
<reference evidence="8" key="1">
    <citation type="submission" date="2022-07" db="EMBL/GenBank/DDBJ databases">
        <title>Phylogenomic reconstructions and comparative analyses of Kickxellomycotina fungi.</title>
        <authorList>
            <person name="Reynolds N.K."/>
            <person name="Stajich J.E."/>
            <person name="Barry K."/>
            <person name="Grigoriev I.V."/>
            <person name="Crous P."/>
            <person name="Smith M.E."/>
        </authorList>
    </citation>
    <scope>NUCLEOTIDE SEQUENCE</scope>
    <source>
        <strain evidence="8">RSA 567</strain>
    </source>
</reference>
<evidence type="ECO:0000256" key="3">
    <source>
        <dbReference type="ARBA" id="ARBA00023167"/>
    </source>
</evidence>
<sequence>MPKPSALQAIRFEPPGTLTVLDQLLLPYDETLVPVTGIDDGHRVIKAMQVRGAPAIAIVAILSLVVDIHARPERWATASELLVYITEATHYLETSRPTAVNLFEATKRLRDTLASTIHVHPNLSVSELCQRVLEFGEAMLARDLSDNQRIGALGATWIQEQAPHRAPECKPEVPNASVQPRSPSTPATWRILTHCNTGALATAGWGTALGIARSLFQQVGEQLHVYCTETRPYMQGSRLTAYELVHDKIPATLITDSMAAALLASRTTNAIVVGADRVAANGDTANKIGTYQLAVVAHHHNVPFMVAAPWTSIDLTTPSGADIPIEERPSDEMVTAKGRVVPHTSSLHTELPADARVRLAAPGIATWNPAFDITPAHLISAIVTERGVITKSDSQATFDLAGSHARLFGV</sequence>
<evidence type="ECO:0000256" key="4">
    <source>
        <dbReference type="ARBA" id="ARBA00023235"/>
    </source>
</evidence>
<feature type="active site" description="Proton donor" evidence="6">
    <location>
        <position position="276"/>
    </location>
</feature>
<dbReference type="Gene3D" id="3.40.50.10470">
    <property type="entry name" value="Translation initiation factor eif-2b, domain 2"/>
    <property type="match status" value="1"/>
</dbReference>
<dbReference type="NCBIfam" id="TIGR00524">
    <property type="entry name" value="eIF-2B_rel"/>
    <property type="match status" value="1"/>
</dbReference>
<evidence type="ECO:0000256" key="1">
    <source>
        <dbReference type="ARBA" id="ARBA00022490"/>
    </source>
</evidence>
<comment type="pathway">
    <text evidence="6">Amino-acid biosynthesis; L-methionine biosynthesis via salvage pathway; L-methionine from S-methyl-5-thio-alpha-D-ribose 1-phosphate: step 1/6.</text>
</comment>
<dbReference type="PANTHER" id="PTHR43475:SF1">
    <property type="entry name" value="METHYLTHIORIBOSE-1-PHOSPHATE ISOMERASE"/>
    <property type="match status" value="1"/>
</dbReference>
<dbReference type="InterPro" id="IPR011559">
    <property type="entry name" value="Initiation_fac_2B_a/b/d"/>
</dbReference>
<dbReference type="InterPro" id="IPR005251">
    <property type="entry name" value="IF-M1Pi"/>
</dbReference>
<dbReference type="PANTHER" id="PTHR43475">
    <property type="entry name" value="METHYLTHIORIBOSE-1-PHOSPHATE ISOMERASE"/>
    <property type="match status" value="1"/>
</dbReference>
<dbReference type="AlphaFoldDB" id="A0A9W8B826"/>
<dbReference type="SUPFAM" id="SSF100950">
    <property type="entry name" value="NagB/RpiA/CoA transferase-like"/>
    <property type="match status" value="1"/>
</dbReference>